<protein>
    <recommendedName>
        <fullName evidence="4">Preprotein translocase subunit SECE1</fullName>
    </recommendedName>
</protein>
<dbReference type="PANTHER" id="PTHR37240">
    <property type="entry name" value="PREPROTEIN TRANSLOCASE SUBUNIT SECE1"/>
    <property type="match status" value="1"/>
</dbReference>
<feature type="region of interest" description="Disordered" evidence="1">
    <location>
        <begin position="46"/>
        <end position="90"/>
    </location>
</feature>
<evidence type="ECO:0000313" key="3">
    <source>
        <dbReference type="Proteomes" id="UP000197138"/>
    </source>
</evidence>
<evidence type="ECO:0008006" key="4">
    <source>
        <dbReference type="Google" id="ProtNLM"/>
    </source>
</evidence>
<dbReference type="PANTHER" id="PTHR37240:SF1">
    <property type="entry name" value="PREPROTEIN TRANSLOCASE SUBUNIT SECE1"/>
    <property type="match status" value="1"/>
</dbReference>
<gene>
    <name evidence="2" type="ORF">CDL15_Pgr025675</name>
</gene>
<dbReference type="AlphaFoldDB" id="A0A218WB10"/>
<evidence type="ECO:0000313" key="2">
    <source>
        <dbReference type="EMBL" id="OWM69826.1"/>
    </source>
</evidence>
<comment type="caution">
    <text evidence="2">The sequence shown here is derived from an EMBL/GenBank/DDBJ whole genome shotgun (WGS) entry which is preliminary data.</text>
</comment>
<proteinExistence type="predicted"/>
<dbReference type="InterPro" id="IPR055330">
    <property type="entry name" value="SECE1-like"/>
</dbReference>
<organism evidence="2 3">
    <name type="scientific">Punica granatum</name>
    <name type="common">Pomegranate</name>
    <dbReference type="NCBI Taxonomy" id="22663"/>
    <lineage>
        <taxon>Eukaryota</taxon>
        <taxon>Viridiplantae</taxon>
        <taxon>Streptophyta</taxon>
        <taxon>Embryophyta</taxon>
        <taxon>Tracheophyta</taxon>
        <taxon>Spermatophyta</taxon>
        <taxon>Magnoliopsida</taxon>
        <taxon>eudicotyledons</taxon>
        <taxon>Gunneridae</taxon>
        <taxon>Pentapetalae</taxon>
        <taxon>rosids</taxon>
        <taxon>malvids</taxon>
        <taxon>Myrtales</taxon>
        <taxon>Lythraceae</taxon>
        <taxon>Punica</taxon>
    </lineage>
</organism>
<reference evidence="3" key="1">
    <citation type="journal article" date="2017" name="Plant J.">
        <title>The pomegranate (Punica granatum L.) genome and the genomics of punicalagin biosynthesis.</title>
        <authorList>
            <person name="Qin G."/>
            <person name="Xu C."/>
            <person name="Ming R."/>
            <person name="Tang H."/>
            <person name="Guyot R."/>
            <person name="Kramer E.M."/>
            <person name="Hu Y."/>
            <person name="Yi X."/>
            <person name="Qi Y."/>
            <person name="Xu X."/>
            <person name="Gao Z."/>
            <person name="Pan H."/>
            <person name="Jian J."/>
            <person name="Tian Y."/>
            <person name="Yue Z."/>
            <person name="Xu Y."/>
        </authorList>
    </citation>
    <scope>NUCLEOTIDE SEQUENCE [LARGE SCALE GENOMIC DNA]</scope>
    <source>
        <strain evidence="3">cv. Dabenzi</strain>
    </source>
</reference>
<dbReference type="EMBL" id="MTKT01004810">
    <property type="protein sequence ID" value="OWM69826.1"/>
    <property type="molecule type" value="Genomic_DNA"/>
</dbReference>
<dbReference type="Proteomes" id="UP000197138">
    <property type="component" value="Unassembled WGS sequence"/>
</dbReference>
<accession>A0A218WB10</accession>
<evidence type="ECO:0000256" key="1">
    <source>
        <dbReference type="SAM" id="MobiDB-lite"/>
    </source>
</evidence>
<name>A0A218WB10_PUNGR</name>
<dbReference type="GO" id="GO:0009535">
    <property type="term" value="C:chloroplast thylakoid membrane"/>
    <property type="evidence" value="ECO:0007669"/>
    <property type="project" value="TreeGrafter"/>
</dbReference>
<sequence length="170" mass="17878">MVFSLSMRFPATPPAQLPVPLRRLGPLRVSLSTVLGCTHRRTRIRTTFGAVEESKESAESEAETPGSSVPGEPAGPLAETSGGTELSELGAEIKRAMEQRKEKAETNLLSGVGEEVREIEWPAFGKVLGTTGVVLGVIAGSSVALLTVNAVLAELSDKVFAGKGIQDFFG</sequence>